<name>A0A8X6G843_TRICU</name>
<dbReference type="Proteomes" id="UP000887116">
    <property type="component" value="Unassembled WGS sequence"/>
</dbReference>
<comment type="caution">
    <text evidence="1">The sequence shown here is derived from an EMBL/GenBank/DDBJ whole genome shotgun (WGS) entry which is preliminary data.</text>
</comment>
<gene>
    <name evidence="1" type="ORF">TNCT_23541</name>
</gene>
<sequence length="85" mass="9719">MNVVVVSLPETVLHASNNKRTWTPDLCVPVRKEENGGFNRLETARASFGRNYYKTEFVAEQLLLQLTKINCLFQLCSRCLLEMGL</sequence>
<accession>A0A8X6G843</accession>
<dbReference type="OrthoDB" id="10296293at2759"/>
<protein>
    <submittedName>
        <fullName evidence="1">Uncharacterized protein</fullName>
    </submittedName>
</protein>
<organism evidence="1 2">
    <name type="scientific">Trichonephila clavata</name>
    <name type="common">Joro spider</name>
    <name type="synonym">Nephila clavata</name>
    <dbReference type="NCBI Taxonomy" id="2740835"/>
    <lineage>
        <taxon>Eukaryota</taxon>
        <taxon>Metazoa</taxon>
        <taxon>Ecdysozoa</taxon>
        <taxon>Arthropoda</taxon>
        <taxon>Chelicerata</taxon>
        <taxon>Arachnida</taxon>
        <taxon>Araneae</taxon>
        <taxon>Araneomorphae</taxon>
        <taxon>Entelegynae</taxon>
        <taxon>Araneoidea</taxon>
        <taxon>Nephilidae</taxon>
        <taxon>Trichonephila</taxon>
    </lineage>
</organism>
<keyword evidence="2" id="KW-1185">Reference proteome</keyword>
<reference evidence="1" key="1">
    <citation type="submission" date="2020-07" db="EMBL/GenBank/DDBJ databases">
        <title>Multicomponent nature underlies the extraordinary mechanical properties of spider dragline silk.</title>
        <authorList>
            <person name="Kono N."/>
            <person name="Nakamura H."/>
            <person name="Mori M."/>
            <person name="Yoshida Y."/>
            <person name="Ohtoshi R."/>
            <person name="Malay A.D."/>
            <person name="Moran D.A.P."/>
            <person name="Tomita M."/>
            <person name="Numata K."/>
            <person name="Arakawa K."/>
        </authorList>
    </citation>
    <scope>NUCLEOTIDE SEQUENCE</scope>
</reference>
<evidence type="ECO:0000313" key="1">
    <source>
        <dbReference type="EMBL" id="GFQ97932.1"/>
    </source>
</evidence>
<evidence type="ECO:0000313" key="2">
    <source>
        <dbReference type="Proteomes" id="UP000887116"/>
    </source>
</evidence>
<dbReference type="EMBL" id="BMAO01024811">
    <property type="protein sequence ID" value="GFQ97932.1"/>
    <property type="molecule type" value="Genomic_DNA"/>
</dbReference>
<proteinExistence type="predicted"/>
<dbReference type="AlphaFoldDB" id="A0A8X6G843"/>